<evidence type="ECO:0000256" key="4">
    <source>
        <dbReference type="ARBA" id="ARBA00022688"/>
    </source>
</evidence>
<keyword evidence="6 12" id="KW-0274">FAD</keyword>
<feature type="domain" description="FAD-binding" evidence="13">
    <location>
        <begin position="56"/>
        <end position="310"/>
    </location>
</feature>
<evidence type="ECO:0000256" key="10">
    <source>
        <dbReference type="ARBA" id="ARBA00023128"/>
    </source>
</evidence>
<keyword evidence="5 12" id="KW-0999">Mitochondrion inner membrane</keyword>
<keyword evidence="7" id="KW-0809">Transit peptide</keyword>
<comment type="pathway">
    <text evidence="12">Cofactor biosynthesis; ubiquinone biosynthesis.</text>
</comment>
<dbReference type="GO" id="GO:0016712">
    <property type="term" value="F:oxidoreductase activity, acting on paired donors, with incorporation or reduction of molecular oxygen, reduced flavin or flavoprotein as one donor, and incorporation of one atom of oxygen"/>
    <property type="evidence" value="ECO:0007669"/>
    <property type="project" value="UniProtKB-UniRule"/>
</dbReference>
<dbReference type="AlphaFoldDB" id="A0A6J3JXQ7"/>
<dbReference type="InterPro" id="IPR002938">
    <property type="entry name" value="FAD-bd"/>
</dbReference>
<evidence type="ECO:0000256" key="2">
    <source>
        <dbReference type="ARBA" id="ARBA00005349"/>
    </source>
</evidence>
<evidence type="ECO:0000256" key="7">
    <source>
        <dbReference type="ARBA" id="ARBA00022946"/>
    </source>
</evidence>
<accession>A0A6J3JXQ7</accession>
<dbReference type="FunFam" id="3.50.50.60:FF:000021">
    <property type="entry name" value="Ubiquinone biosynthesis monooxygenase COQ6"/>
    <property type="match status" value="1"/>
</dbReference>
<dbReference type="PANTHER" id="PTHR43876">
    <property type="entry name" value="UBIQUINONE BIOSYNTHESIS MONOOXYGENASE COQ6, MITOCHONDRIAL"/>
    <property type="match status" value="1"/>
</dbReference>
<keyword evidence="10 12" id="KW-0496">Mitochondrion</keyword>
<dbReference type="InterPro" id="IPR010971">
    <property type="entry name" value="UbiH/COQ6"/>
</dbReference>
<dbReference type="EC" id="1.14.15.46" evidence="12"/>
<dbReference type="KEGG" id="bvk:117231009"/>
<dbReference type="InterPro" id="IPR018168">
    <property type="entry name" value="Ubi_Hdrlase_CS"/>
</dbReference>
<organism evidence="14 15">
    <name type="scientific">Bombus vosnesenskii</name>
    <dbReference type="NCBI Taxonomy" id="207650"/>
    <lineage>
        <taxon>Eukaryota</taxon>
        <taxon>Metazoa</taxon>
        <taxon>Ecdysozoa</taxon>
        <taxon>Arthropoda</taxon>
        <taxon>Hexapoda</taxon>
        <taxon>Insecta</taxon>
        <taxon>Pterygota</taxon>
        <taxon>Neoptera</taxon>
        <taxon>Endopterygota</taxon>
        <taxon>Hymenoptera</taxon>
        <taxon>Apocrita</taxon>
        <taxon>Aculeata</taxon>
        <taxon>Apoidea</taxon>
        <taxon>Anthophila</taxon>
        <taxon>Apidae</taxon>
        <taxon>Bombus</taxon>
        <taxon>Pyrobombus</taxon>
    </lineage>
</organism>
<protein>
    <recommendedName>
        <fullName evidence="12">Ubiquinone biosynthesis monooxygenase COQ6, mitochondrial</fullName>
        <ecNumber evidence="12">1.14.15.45</ecNumber>
    </recommendedName>
    <alternativeName>
        <fullName evidence="12">2-methoxy-6-polyprenolphenol 4-hydroxylase</fullName>
        <ecNumber evidence="12">1.14.15.46</ecNumber>
    </alternativeName>
</protein>
<dbReference type="RefSeq" id="XP_033344924.1">
    <property type="nucleotide sequence ID" value="XM_033489033.1"/>
</dbReference>
<comment type="catalytic activity">
    <reaction evidence="12">
        <text>a 2-methoxy-6-(all-trans-polyprenyl)phenol + 2 reduced [2Fe-2S]-[ferredoxin] + O2 + 2 H(+) = a 2-methoxy-6-(all-trans-polyprenyl)benzene-1,4-diol + 2 oxidized [2Fe-2S]-[ferredoxin] + H2O</text>
        <dbReference type="Rhea" id="RHEA:81183"/>
        <dbReference type="Rhea" id="RHEA-COMP:9551"/>
        <dbReference type="Rhea" id="RHEA-COMP:10000"/>
        <dbReference type="Rhea" id="RHEA-COMP:10001"/>
        <dbReference type="Rhea" id="RHEA-COMP:10858"/>
        <dbReference type="ChEBI" id="CHEBI:15377"/>
        <dbReference type="ChEBI" id="CHEBI:15378"/>
        <dbReference type="ChEBI" id="CHEBI:15379"/>
        <dbReference type="ChEBI" id="CHEBI:33737"/>
        <dbReference type="ChEBI" id="CHEBI:33738"/>
        <dbReference type="ChEBI" id="CHEBI:62731"/>
        <dbReference type="ChEBI" id="CHEBI:84166"/>
        <dbReference type="EC" id="1.14.15.46"/>
    </reaction>
</comment>
<evidence type="ECO:0000256" key="6">
    <source>
        <dbReference type="ARBA" id="ARBA00022827"/>
    </source>
</evidence>
<comment type="subunit">
    <text evidence="12">Component of a multi-subunit COQ enzyme complex.</text>
</comment>
<evidence type="ECO:0000256" key="3">
    <source>
        <dbReference type="ARBA" id="ARBA00022630"/>
    </source>
</evidence>
<dbReference type="EC" id="1.14.15.45" evidence="12"/>
<dbReference type="NCBIfam" id="TIGR01988">
    <property type="entry name" value="Ubi-OHases"/>
    <property type="match status" value="1"/>
</dbReference>
<keyword evidence="14" id="KW-1185">Reference proteome</keyword>
<evidence type="ECO:0000256" key="11">
    <source>
        <dbReference type="ARBA" id="ARBA00023136"/>
    </source>
</evidence>
<dbReference type="HAMAP" id="MF_03193">
    <property type="entry name" value="COQ6_monooxygenase"/>
    <property type="match status" value="1"/>
</dbReference>
<keyword evidence="3 12" id="KW-0285">Flavoprotein</keyword>
<dbReference type="PRINTS" id="PR00420">
    <property type="entry name" value="RNGMNOXGNASE"/>
</dbReference>
<evidence type="ECO:0000256" key="9">
    <source>
        <dbReference type="ARBA" id="ARBA00023033"/>
    </source>
</evidence>
<dbReference type="GO" id="GO:0031314">
    <property type="term" value="C:extrinsic component of mitochondrial inner membrane"/>
    <property type="evidence" value="ECO:0007669"/>
    <property type="project" value="UniProtKB-UniRule"/>
</dbReference>
<dbReference type="Gene3D" id="3.50.50.60">
    <property type="entry name" value="FAD/NAD(P)-binding domain"/>
    <property type="match status" value="2"/>
</dbReference>
<evidence type="ECO:0000256" key="1">
    <source>
        <dbReference type="ARBA" id="ARBA00001974"/>
    </source>
</evidence>
<comment type="catalytic activity">
    <reaction evidence="12">
        <text>a 4-hydroxy-3-(all-trans-polyprenyl)benzoate + 2 reduced [2Fe-2S]-[ferredoxin] + O2 + 2 H(+) = a 3,4-dihydroxy-5-(all-trans-polyprenyl)benzoate + 2 oxidized [2Fe-2S]-[ferredoxin] + H2O</text>
        <dbReference type="Rhea" id="RHEA:81195"/>
        <dbReference type="Rhea" id="RHEA-COMP:9514"/>
        <dbReference type="Rhea" id="RHEA-COMP:10000"/>
        <dbReference type="Rhea" id="RHEA-COMP:10001"/>
        <dbReference type="Rhea" id="RHEA-COMP:10930"/>
        <dbReference type="ChEBI" id="CHEBI:15377"/>
        <dbReference type="ChEBI" id="CHEBI:15378"/>
        <dbReference type="ChEBI" id="CHEBI:15379"/>
        <dbReference type="ChEBI" id="CHEBI:33737"/>
        <dbReference type="ChEBI" id="CHEBI:33738"/>
        <dbReference type="ChEBI" id="CHEBI:64694"/>
        <dbReference type="ChEBI" id="CHEBI:78396"/>
        <dbReference type="EC" id="1.14.15.45"/>
    </reaction>
</comment>
<keyword evidence="15" id="KW-0830">Ubiquinone</keyword>
<comment type="similarity">
    <text evidence="2 12">Belongs to the UbiH/COQ6 family.</text>
</comment>
<dbReference type="SUPFAM" id="SSF51905">
    <property type="entry name" value="FAD/NAD(P)-binding domain"/>
    <property type="match status" value="1"/>
</dbReference>
<keyword evidence="4 12" id="KW-0831">Ubiquinone biosynthesis</keyword>
<dbReference type="FunFam" id="3.50.50.60:FF:000086">
    <property type="entry name" value="Ubiquinone biosynthesis monooxygenase COQ6, mitochondrial"/>
    <property type="match status" value="1"/>
</dbReference>
<proteinExistence type="inferred from homology"/>
<comment type="function">
    <text evidence="12">FAD-dependent monooxygenase required for two non-consecutive steps during ubiquinone biosynthesis. Required for the C5-ring hydroxylation during ubiquinone biosynthesis by catalyzing the hydroxylation of 4-hydroxy-3-(all-trans-polyprenyl)benzoic acid to 3,4-dihydroxy-5-(all-trans-polyprenyl)benzoic acid. Also acts downstream of coq4, for the C1-hydroxylation during ubiquinone biosynthesis by catalyzing the hydroxylation of 2-methoxy-6-(all-trans-polyprenyl)phenol to 2-methoxy-6-(all-trans-polyprenyl)benzene-1,4-diol. The electrons required for the hydroxylation reaction are funneled indirectly to coq6 from NADPH via a ferredoxin/ferredoxin reductase system.</text>
</comment>
<dbReference type="InterPro" id="IPR036188">
    <property type="entry name" value="FAD/NAD-bd_sf"/>
</dbReference>
<sequence>MYLEYINKRKMATFMKTVIYCDVLSSALKRYKYFIPNGSMLVTRNYSNSAQNHENYDIIITGGGMVGTTLACAIANNRKLECKKILLLESGKQFEYKFQEEYSNRVVALNQQTRTLLSSIGAWQHIAATRYCTVQKMQVWDACSDAMIVFNEDYLNEEIAYIVENDLLLHAVNKQLISKENVNVIYNSKVENIKLPKIPEENAEIQLGDGTRYKAKLLVGADGVNSLVRQTMGTQYVKWDYNQMGIVATLKLSESTENIVAWQRFLPSGPIALLPLTNCLSSLVWSLPTDEAKRLLQVSEEEFVDNVNNALWKIYPKDGIVESGLRALQQLLESLSLQTGVVRQLQPSVSDISKGSRAAFPLQFGHSVSYVQTGTVLVGDAAHRVHPLAGQGVNLGFGDVTALVQLLAEAVINGIPLGNIMYLKKYETERQRYNVPMMLAIDALHRLYKGTAAPIVLARSLGLQLTNAFPVIKKALIEHASGQIKNQ</sequence>
<feature type="domain" description="FAD-binding" evidence="13">
    <location>
        <begin position="374"/>
        <end position="432"/>
    </location>
</feature>
<dbReference type="Pfam" id="PF01494">
    <property type="entry name" value="FAD_binding_3"/>
    <property type="match status" value="2"/>
</dbReference>
<dbReference type="GO" id="GO:0120538">
    <property type="term" value="F:2-methoxy-6-polyprenolphenol 4-hydroxylase activity"/>
    <property type="evidence" value="ECO:0007669"/>
    <property type="project" value="UniProtKB-EC"/>
</dbReference>
<dbReference type="FunFam" id="3.30.9.10:FF:000111">
    <property type="entry name" value="Ubiquinone biosynthesis monooxygenase COQ6, mitochondrial"/>
    <property type="match status" value="1"/>
</dbReference>
<evidence type="ECO:0000313" key="15">
    <source>
        <dbReference type="RefSeq" id="XP_033344924.1"/>
    </source>
</evidence>
<dbReference type="GeneID" id="117231009"/>
<comment type="subcellular location">
    <subcellularLocation>
        <location evidence="12">Mitochondrion inner membrane</location>
        <topology evidence="12">Peripheral membrane protein</topology>
        <orientation evidence="12">Matrix side</orientation>
    </subcellularLocation>
</comment>
<dbReference type="Proteomes" id="UP000504631">
    <property type="component" value="Unplaced"/>
</dbReference>
<name>A0A6J3JXQ7_9HYME</name>
<dbReference type="InterPro" id="IPR000689">
    <property type="entry name" value="UbQ_mOase_COQ6"/>
</dbReference>
<comment type="cofactor">
    <cofactor evidence="1 12">
        <name>FAD</name>
        <dbReference type="ChEBI" id="CHEBI:57692"/>
    </cofactor>
</comment>
<keyword evidence="8 12" id="KW-0560">Oxidoreductase</keyword>
<dbReference type="PANTHER" id="PTHR43876:SF7">
    <property type="entry name" value="UBIQUINONE BIOSYNTHESIS MONOOXYGENASE COQ6, MITOCHONDRIAL"/>
    <property type="match status" value="1"/>
</dbReference>
<dbReference type="UniPathway" id="UPA00232"/>
<dbReference type="GO" id="GO:0071949">
    <property type="term" value="F:FAD binding"/>
    <property type="evidence" value="ECO:0007669"/>
    <property type="project" value="InterPro"/>
</dbReference>
<dbReference type="CTD" id="51004"/>
<evidence type="ECO:0000256" key="8">
    <source>
        <dbReference type="ARBA" id="ARBA00023002"/>
    </source>
</evidence>
<dbReference type="GO" id="GO:0106364">
    <property type="term" value="F:4-hydroxy-3-all-trans-polyprenylbenzoate oxygenase activity"/>
    <property type="evidence" value="ECO:0007669"/>
    <property type="project" value="UniProtKB-EC"/>
</dbReference>
<dbReference type="PROSITE" id="PS01304">
    <property type="entry name" value="UBIH"/>
    <property type="match status" value="1"/>
</dbReference>
<reference evidence="15" key="1">
    <citation type="submission" date="2025-08" db="UniProtKB">
        <authorList>
            <consortium name="RefSeq"/>
        </authorList>
    </citation>
    <scope>IDENTIFICATION</scope>
    <source>
        <tissue evidence="15">Muscle</tissue>
    </source>
</reference>
<dbReference type="InterPro" id="IPR051205">
    <property type="entry name" value="UbiH/COQ6_monooxygenase"/>
</dbReference>
<keyword evidence="11 12" id="KW-0472">Membrane</keyword>
<evidence type="ECO:0000256" key="5">
    <source>
        <dbReference type="ARBA" id="ARBA00022792"/>
    </source>
</evidence>
<evidence type="ECO:0000313" key="14">
    <source>
        <dbReference type="Proteomes" id="UP000504631"/>
    </source>
</evidence>
<evidence type="ECO:0000259" key="13">
    <source>
        <dbReference type="Pfam" id="PF01494"/>
    </source>
</evidence>
<keyword evidence="9 12" id="KW-0503">Monooxygenase</keyword>
<gene>
    <name evidence="15" type="primary">LOC117231009</name>
    <name evidence="12" type="synonym">coq6</name>
</gene>
<dbReference type="NCBIfam" id="TIGR01989">
    <property type="entry name" value="COQ6"/>
    <property type="match status" value="1"/>
</dbReference>
<evidence type="ECO:0000256" key="12">
    <source>
        <dbReference type="HAMAP-Rule" id="MF_03193"/>
    </source>
</evidence>